<organism evidence="1 2">
    <name type="scientific">Winogradskyella vincentii</name>
    <dbReference type="NCBI Taxonomy" id="2877122"/>
    <lineage>
        <taxon>Bacteria</taxon>
        <taxon>Pseudomonadati</taxon>
        <taxon>Bacteroidota</taxon>
        <taxon>Flavobacteriia</taxon>
        <taxon>Flavobacteriales</taxon>
        <taxon>Flavobacteriaceae</taxon>
        <taxon>Winogradskyella</taxon>
    </lineage>
</organism>
<name>A0ABS7XW65_9FLAO</name>
<dbReference type="InterPro" id="IPR027417">
    <property type="entry name" value="P-loop_NTPase"/>
</dbReference>
<proteinExistence type="predicted"/>
<dbReference type="EMBL" id="JAIUJS010000001">
    <property type="protein sequence ID" value="MCA0151882.1"/>
    <property type="molecule type" value="Genomic_DNA"/>
</dbReference>
<gene>
    <name evidence="1" type="ORF">LBV24_01550</name>
</gene>
<dbReference type="PROSITE" id="PS00675">
    <property type="entry name" value="SIGMA54_INTERACT_1"/>
    <property type="match status" value="1"/>
</dbReference>
<evidence type="ECO:0000313" key="2">
    <source>
        <dbReference type="Proteomes" id="UP001198402"/>
    </source>
</evidence>
<evidence type="ECO:0000313" key="1">
    <source>
        <dbReference type="EMBL" id="MCA0151882.1"/>
    </source>
</evidence>
<accession>A0ABS7XW65</accession>
<dbReference type="Gene3D" id="3.40.50.300">
    <property type="entry name" value="P-loop containing nucleotide triphosphate hydrolases"/>
    <property type="match status" value="1"/>
</dbReference>
<evidence type="ECO:0008006" key="3">
    <source>
        <dbReference type="Google" id="ProtNLM"/>
    </source>
</evidence>
<dbReference type="RefSeq" id="WP_224476849.1">
    <property type="nucleotide sequence ID" value="NZ_JAIUJS010000001.1"/>
</dbReference>
<dbReference type="SUPFAM" id="SSF53795">
    <property type="entry name" value="PEP carboxykinase-like"/>
    <property type="match status" value="1"/>
</dbReference>
<comment type="caution">
    <text evidence="1">The sequence shown here is derived from an EMBL/GenBank/DDBJ whole genome shotgun (WGS) entry which is preliminary data.</text>
</comment>
<reference evidence="2" key="1">
    <citation type="submission" date="2023-07" db="EMBL/GenBank/DDBJ databases">
        <authorList>
            <person name="Yue Y."/>
        </authorList>
    </citation>
    <scope>NUCLEOTIDE SEQUENCE [LARGE SCALE GENOMIC DNA]</scope>
    <source>
        <strain evidence="2">2Y89</strain>
    </source>
</reference>
<sequence length="373" mass="42648">MKNELAPTYEYLYGNNWVLWYAISNSYSVVDEGFKKTLDTYLKSNSKSSFKEKITSLKSTELIENILNDIENYLIACNTRSESETSLNESFIADYRKIQKTYKINGKIIKVYFDSELVAKIIHPAIAHLECDSNRIADSVFDIFLRDDHLLLFKNQSCILKTPKKDYHFLRGKFTMHILCEIYEKEESDWLGTFHGSAITDDKTCILFIGESGSGKSTLSSILVTNGFYLLADDVSPMLAKNTSIYHNPNGISLKSGATEVLKPLIDNFEDIPITEFNTSKGPLRYFPSPKPPKNYYPCKSIVLVNYTPNTNTELLEISVKDILETLIPESWLSPLPEHADAFLEWLKTVRLYKLTYSDNKSMIDTVNELFES</sequence>
<protein>
    <recommendedName>
        <fullName evidence="3">HprK-related kinase B</fullName>
    </recommendedName>
</protein>
<dbReference type="InterPro" id="IPR025662">
    <property type="entry name" value="Sigma_54_int_dom_ATP-bd_1"/>
</dbReference>
<dbReference type="Proteomes" id="UP001198402">
    <property type="component" value="Unassembled WGS sequence"/>
</dbReference>
<keyword evidence="2" id="KW-1185">Reference proteome</keyword>